<feature type="compositionally biased region" description="Basic and acidic residues" evidence="1">
    <location>
        <begin position="941"/>
        <end position="955"/>
    </location>
</feature>
<feature type="region of interest" description="Disordered" evidence="1">
    <location>
        <begin position="1176"/>
        <end position="1206"/>
    </location>
</feature>
<feature type="region of interest" description="Disordered" evidence="1">
    <location>
        <begin position="980"/>
        <end position="999"/>
    </location>
</feature>
<evidence type="ECO:0000313" key="4">
    <source>
        <dbReference type="Proteomes" id="UP001283361"/>
    </source>
</evidence>
<evidence type="ECO:0000256" key="2">
    <source>
        <dbReference type="SAM" id="Phobius"/>
    </source>
</evidence>
<feature type="region of interest" description="Disordered" evidence="1">
    <location>
        <begin position="913"/>
        <end position="955"/>
    </location>
</feature>
<feature type="transmembrane region" description="Helical" evidence="2">
    <location>
        <begin position="496"/>
        <end position="518"/>
    </location>
</feature>
<keyword evidence="2" id="KW-0812">Transmembrane</keyword>
<feature type="transmembrane region" description="Helical" evidence="2">
    <location>
        <begin position="628"/>
        <end position="654"/>
    </location>
</feature>
<gene>
    <name evidence="3" type="ORF">RRG08_001412</name>
</gene>
<feature type="transmembrane region" description="Helical" evidence="2">
    <location>
        <begin position="824"/>
        <end position="844"/>
    </location>
</feature>
<sequence length="1206" mass="135991">METCGARKFYRASFLVSLLLTFIITSTGSRIPGKSLQSSELEDKTIRSLSFIGDSSQAIREQVSAWGLFRSKVTSSETESMSRSLGSELEPRGVRVKRQAVGTSSGLTSRDCGFVPVNNVSFVESVYKYFSDESVTNILEYDVTVVSDGQKLDLVSASGPESYKPFKWYRTQGEGSSQLLQVNHYYFGLIWPFMDLGLDKAKVTLNVTSPACLQNLPRGEIELLLTDYFLKDFNINPSTVEHPYVKADIVEVCHMTIRNENDWGKLTYKCCGFESDILHCRDVKEDAWVWILRAFIMSVTVLLFLYFPVILPRGYRIYDYAYYPPGGLEFNVLATTMPERYSEREGTQILEPRDIKKMVNLRSFLTNLQPDVPYTAHVRRLDVNVCADRLLQEDYPVINLRRSLFDTFVRCKIRHADPLEECCKTNACGVYCLPGRPSWQAWMRAIRTILVMAVLAVPALPFMYSQAAEGLEYQELDDAIEDRGLQRPFNFYVGKIFSKIVVGVLALMYVLHTIIIIIDGATDGNIGRLYSDVLDVSEKKGTIRKRMEKSQSCVKRALRPVQRCGVLMVPVWVLALLAMPVYLVLDFIFRAPMFRVFVEGFKRLLTYIRVSKRKPEDDAKTVCGMIEVYLFFLSIVFVFIVLGVGANFLVHVVAMVIVKVLVDAKLVYRVLPAVLLLILYIRDSFSRVAQKYSDFLAQVMTAMRAREQEDLKRESFKPWGQQINKIFKIFPHRIEADPDDEVIVDKPKVTEDNESTAKKEKSLFLLKNGGVRMRLGQLLLFLNKDDFLYTSKKFLFSCCTMDCTGAPGHLEDNYIKAAIDFMKIGIFLIFLFLVVMAYGNAYYISPNNQMFVTLISGMVPLLLRNVFLKRGTLETVKVDYRFESRLEEKIAAFCQSWQIKDINLKEVQFLGTQTSEQKPSSRMEFEPSFDAAKTTPNGGTKDTESPIMDKSRKYESEEAGSSRVIHLVLDLSGDPGFLSTAPVAQPAPGVDPYSLKDTSSKDDGCCSWRARIKRFVFCSCCKGDNTVAAGAEDNAGTPTPAQAGETSRKRRSSNNFFWNGETGYPNEPDKNRISNGKSHRGKRNKSNQRGNNAETPLRHYNPQEARPYEGVSEAGVSLPEELQGTNHGRWIRQSDERREALRRARNAEERARAANIISGMDAFLISNAMMNSGIMADTNASSNEGRGSEGSIPSADPPAGGDFTEG</sequence>
<keyword evidence="4" id="KW-1185">Reference proteome</keyword>
<evidence type="ECO:0000313" key="3">
    <source>
        <dbReference type="EMBL" id="KAK3773682.1"/>
    </source>
</evidence>
<name>A0AAE0ZSA1_9GAST</name>
<dbReference type="AlphaFoldDB" id="A0AAE0ZSA1"/>
<keyword evidence="2" id="KW-1133">Transmembrane helix</keyword>
<organism evidence="3 4">
    <name type="scientific">Elysia crispata</name>
    <name type="common">lettuce slug</name>
    <dbReference type="NCBI Taxonomy" id="231223"/>
    <lineage>
        <taxon>Eukaryota</taxon>
        <taxon>Metazoa</taxon>
        <taxon>Spiralia</taxon>
        <taxon>Lophotrochozoa</taxon>
        <taxon>Mollusca</taxon>
        <taxon>Gastropoda</taxon>
        <taxon>Heterobranchia</taxon>
        <taxon>Euthyneura</taxon>
        <taxon>Panpulmonata</taxon>
        <taxon>Sacoglossa</taxon>
        <taxon>Placobranchoidea</taxon>
        <taxon>Plakobranchidae</taxon>
        <taxon>Elysia</taxon>
    </lineage>
</organism>
<feature type="transmembrane region" description="Helical" evidence="2">
    <location>
        <begin position="445"/>
        <end position="464"/>
    </location>
</feature>
<evidence type="ECO:0000256" key="1">
    <source>
        <dbReference type="SAM" id="MobiDB-lite"/>
    </source>
</evidence>
<comment type="caution">
    <text evidence="3">The sequence shown here is derived from an EMBL/GenBank/DDBJ whole genome shotgun (WGS) entry which is preliminary data.</text>
</comment>
<keyword evidence="2" id="KW-0472">Membrane</keyword>
<dbReference type="EMBL" id="JAWDGP010003518">
    <property type="protein sequence ID" value="KAK3773682.1"/>
    <property type="molecule type" value="Genomic_DNA"/>
</dbReference>
<dbReference type="Proteomes" id="UP001283361">
    <property type="component" value="Unassembled WGS sequence"/>
</dbReference>
<accession>A0AAE0ZSA1</accession>
<proteinExistence type="predicted"/>
<feature type="transmembrane region" description="Helical" evidence="2">
    <location>
        <begin position="565"/>
        <end position="585"/>
    </location>
</feature>
<feature type="compositionally biased region" description="Basic residues" evidence="1">
    <location>
        <begin position="1077"/>
        <end position="1086"/>
    </location>
</feature>
<feature type="region of interest" description="Disordered" evidence="1">
    <location>
        <begin position="1028"/>
        <end position="1105"/>
    </location>
</feature>
<reference evidence="3" key="1">
    <citation type="journal article" date="2023" name="G3 (Bethesda)">
        <title>A reference genome for the long-term kleptoplast-retaining sea slug Elysia crispata morphotype clarki.</title>
        <authorList>
            <person name="Eastman K.E."/>
            <person name="Pendleton A.L."/>
            <person name="Shaikh M.A."/>
            <person name="Suttiyut T."/>
            <person name="Ogas R."/>
            <person name="Tomko P."/>
            <person name="Gavelis G."/>
            <person name="Widhalm J.R."/>
            <person name="Wisecaver J.H."/>
        </authorList>
    </citation>
    <scope>NUCLEOTIDE SEQUENCE</scope>
    <source>
        <strain evidence="3">ECLA1</strain>
    </source>
</reference>
<protein>
    <submittedName>
        <fullName evidence="3">Uncharacterized protein</fullName>
    </submittedName>
</protein>
<feature type="transmembrane region" description="Helical" evidence="2">
    <location>
        <begin position="287"/>
        <end position="307"/>
    </location>
</feature>